<dbReference type="GO" id="GO:0006979">
    <property type="term" value="P:response to oxidative stress"/>
    <property type="evidence" value="ECO:0007669"/>
    <property type="project" value="UniProtKB-UniRule"/>
</dbReference>
<reference evidence="25" key="1">
    <citation type="submission" date="2013-09" db="EMBL/GenBank/DDBJ databases">
        <title>Corchorus olitorius genome sequencing.</title>
        <authorList>
            <person name="Alam M."/>
            <person name="Haque M.S."/>
            <person name="Islam M.S."/>
            <person name="Emdad E.M."/>
            <person name="Islam M.M."/>
            <person name="Ahmed B."/>
            <person name="Halim A."/>
            <person name="Hossen Q.M.M."/>
            <person name="Hossain M.Z."/>
            <person name="Ahmed R."/>
            <person name="Khan M.M."/>
            <person name="Islam R."/>
            <person name="Rashid M.M."/>
            <person name="Khan S.A."/>
            <person name="Rahman M.S."/>
            <person name="Alam M."/>
            <person name="Yahiya A.S."/>
            <person name="Khan M.S."/>
            <person name="Azam M.S."/>
            <person name="Haque T."/>
            <person name="Lashkar M.Z.H."/>
            <person name="Akhand A.I."/>
            <person name="Morshed G."/>
            <person name="Roy S."/>
            <person name="Uddin K.S."/>
            <person name="Rabeya T."/>
            <person name="Hossain A.S."/>
            <person name="Chowdhury A."/>
            <person name="Snigdha A.R."/>
            <person name="Mortoza M.S."/>
            <person name="Matin S.A."/>
            <person name="Hoque S.M.E."/>
            <person name="Islam M.K."/>
            <person name="Roy D.K."/>
            <person name="Haider R."/>
            <person name="Moosa M.M."/>
            <person name="Elias S.M."/>
            <person name="Hasan A.M."/>
            <person name="Jahan S."/>
            <person name="Shafiuddin M."/>
            <person name="Mahmood N."/>
            <person name="Shommy N.S."/>
        </authorList>
    </citation>
    <scope>NUCLEOTIDE SEQUENCE [LARGE SCALE GENOMIC DNA]</scope>
    <source>
        <strain evidence="25">cv. O-4</strain>
    </source>
</reference>
<dbReference type="Pfam" id="PF00141">
    <property type="entry name" value="peroxidase"/>
    <property type="match status" value="1"/>
</dbReference>
<evidence type="ECO:0000256" key="15">
    <source>
        <dbReference type="ARBA" id="ARBA00023180"/>
    </source>
</evidence>
<dbReference type="CDD" id="cd00693">
    <property type="entry name" value="secretory_peroxidase"/>
    <property type="match status" value="1"/>
</dbReference>
<dbReference type="AlphaFoldDB" id="A0A1R3IHZ8"/>
<feature type="binding site" evidence="19">
    <location>
        <position position="77"/>
    </location>
    <ligand>
        <name>Ca(2+)</name>
        <dbReference type="ChEBI" id="CHEBI:29108"/>
        <label>1</label>
    </ligand>
</feature>
<dbReference type="Gene3D" id="1.10.420.10">
    <property type="entry name" value="Peroxidase, domain 2"/>
    <property type="match status" value="1"/>
</dbReference>
<dbReference type="InterPro" id="IPR010255">
    <property type="entry name" value="Haem_peroxidase_sf"/>
</dbReference>
<dbReference type="InterPro" id="IPR033905">
    <property type="entry name" value="Secretory_peroxidase"/>
</dbReference>
<comment type="catalytic activity">
    <reaction evidence="1 22">
        <text>2 a phenolic donor + H2O2 = 2 a phenolic radical donor + 2 H2O</text>
        <dbReference type="Rhea" id="RHEA:56136"/>
        <dbReference type="ChEBI" id="CHEBI:15377"/>
        <dbReference type="ChEBI" id="CHEBI:16240"/>
        <dbReference type="ChEBI" id="CHEBI:139520"/>
        <dbReference type="ChEBI" id="CHEBI:139521"/>
        <dbReference type="EC" id="1.11.1.7"/>
    </reaction>
</comment>
<dbReference type="SUPFAM" id="SSF48113">
    <property type="entry name" value="Heme-dependent peroxidases"/>
    <property type="match status" value="1"/>
</dbReference>
<evidence type="ECO:0000256" key="2">
    <source>
        <dbReference type="ARBA" id="ARBA00002322"/>
    </source>
</evidence>
<evidence type="ECO:0000256" key="1">
    <source>
        <dbReference type="ARBA" id="ARBA00000189"/>
    </source>
</evidence>
<evidence type="ECO:0000256" key="16">
    <source>
        <dbReference type="ARBA" id="ARBA00023324"/>
    </source>
</evidence>
<evidence type="ECO:0000256" key="20">
    <source>
        <dbReference type="PIRSR" id="PIRSR600823-4"/>
    </source>
</evidence>
<dbReference type="InterPro" id="IPR019794">
    <property type="entry name" value="Peroxidases_AS"/>
</dbReference>
<evidence type="ECO:0000256" key="21">
    <source>
        <dbReference type="PIRSR" id="PIRSR600823-5"/>
    </source>
</evidence>
<evidence type="ECO:0000259" key="23">
    <source>
        <dbReference type="PROSITE" id="PS50873"/>
    </source>
</evidence>
<evidence type="ECO:0000256" key="14">
    <source>
        <dbReference type="ARBA" id="ARBA00023157"/>
    </source>
</evidence>
<dbReference type="EMBL" id="AWUE01018165">
    <property type="protein sequence ID" value="OMO82209.1"/>
    <property type="molecule type" value="Genomic_DNA"/>
</dbReference>
<comment type="similarity">
    <text evidence="4">Belongs to the peroxidase family. Ascorbate peroxidase subfamily.</text>
</comment>
<keyword evidence="15" id="KW-0325">Glycoprotein</keyword>
<evidence type="ECO:0000256" key="11">
    <source>
        <dbReference type="ARBA" id="ARBA00022837"/>
    </source>
</evidence>
<dbReference type="InterPro" id="IPR002016">
    <property type="entry name" value="Haem_peroxidase"/>
</dbReference>
<evidence type="ECO:0000256" key="13">
    <source>
        <dbReference type="ARBA" id="ARBA00023004"/>
    </source>
</evidence>
<feature type="binding site" evidence="19">
    <location>
        <position position="82"/>
    </location>
    <ligand>
        <name>Ca(2+)</name>
        <dbReference type="ChEBI" id="CHEBI:29108"/>
        <label>1</label>
    </ligand>
</feature>
<feature type="signal peptide" evidence="22">
    <location>
        <begin position="1"/>
        <end position="30"/>
    </location>
</feature>
<dbReference type="PANTHER" id="PTHR31517:SF84">
    <property type="entry name" value="PEROXIDASE"/>
    <property type="match status" value="1"/>
</dbReference>
<keyword evidence="16 22" id="KW-0376">Hydrogen peroxide</keyword>
<protein>
    <recommendedName>
        <fullName evidence="5 22">Peroxidase</fullName>
        <ecNumber evidence="5 22">1.11.1.7</ecNumber>
    </recommendedName>
</protein>
<evidence type="ECO:0000256" key="12">
    <source>
        <dbReference type="ARBA" id="ARBA00023002"/>
    </source>
</evidence>
<keyword evidence="25" id="KW-1185">Reference proteome</keyword>
<feature type="binding site" evidence="19">
    <location>
        <position position="80"/>
    </location>
    <ligand>
        <name>Ca(2+)</name>
        <dbReference type="ChEBI" id="CHEBI:29108"/>
        <label>1</label>
    </ligand>
</feature>
<evidence type="ECO:0000256" key="10">
    <source>
        <dbReference type="ARBA" id="ARBA00022729"/>
    </source>
</evidence>
<feature type="disulfide bond" evidence="21">
    <location>
        <begin position="207"/>
        <end position="239"/>
    </location>
</feature>
<evidence type="ECO:0000256" key="4">
    <source>
        <dbReference type="ARBA" id="ARBA00006873"/>
    </source>
</evidence>
<gene>
    <name evidence="24" type="ORF">COLO4_23164</name>
</gene>
<evidence type="ECO:0000313" key="25">
    <source>
        <dbReference type="Proteomes" id="UP000187203"/>
    </source>
</evidence>
<dbReference type="GO" id="GO:0140825">
    <property type="term" value="F:lactoperoxidase activity"/>
    <property type="evidence" value="ECO:0007669"/>
    <property type="project" value="UniProtKB-EC"/>
</dbReference>
<dbReference type="OrthoDB" id="2113341at2759"/>
<feature type="chain" id="PRO_5011811552" description="Peroxidase" evidence="22">
    <location>
        <begin position="31"/>
        <end position="337"/>
    </location>
</feature>
<dbReference type="InterPro" id="IPR019793">
    <property type="entry name" value="Peroxidases_heam-ligand_BS"/>
</dbReference>
<evidence type="ECO:0000256" key="17">
    <source>
        <dbReference type="PIRSR" id="PIRSR600823-1"/>
    </source>
</evidence>
<comment type="caution">
    <text evidence="24">The sequence shown here is derived from an EMBL/GenBank/DDBJ whole genome shotgun (WGS) entry which is preliminary data.</text>
</comment>
<evidence type="ECO:0000256" key="22">
    <source>
        <dbReference type="RuleBase" id="RU362060"/>
    </source>
</evidence>
<evidence type="ECO:0000256" key="7">
    <source>
        <dbReference type="ARBA" id="ARBA00022559"/>
    </source>
</evidence>
<dbReference type="GO" id="GO:0020037">
    <property type="term" value="F:heme binding"/>
    <property type="evidence" value="ECO:0007669"/>
    <property type="project" value="UniProtKB-UniRule"/>
</dbReference>
<dbReference type="FunFam" id="1.10.520.10:FF:000006">
    <property type="entry name" value="Peroxidase"/>
    <property type="match status" value="1"/>
</dbReference>
<feature type="binding site" evidence="19">
    <location>
        <position position="86"/>
    </location>
    <ligand>
        <name>Ca(2+)</name>
        <dbReference type="ChEBI" id="CHEBI:29108"/>
        <label>1</label>
    </ligand>
</feature>
<evidence type="ECO:0000256" key="5">
    <source>
        <dbReference type="ARBA" id="ARBA00012313"/>
    </source>
</evidence>
<feature type="domain" description="Plant heme peroxidase family profile" evidence="23">
    <location>
        <begin position="35"/>
        <end position="333"/>
    </location>
</feature>
<keyword evidence="11 19" id="KW-0106">Calcium</keyword>
<dbReference type="InterPro" id="IPR000823">
    <property type="entry name" value="Peroxidase_pln"/>
</dbReference>
<feature type="site" description="Transition state stabilizer" evidence="20">
    <location>
        <position position="72"/>
    </location>
</feature>
<keyword evidence="6 22" id="KW-0964">Secreted</keyword>
<comment type="cofactor">
    <cofactor evidence="19 22">
        <name>heme b</name>
        <dbReference type="ChEBI" id="CHEBI:60344"/>
    </cofactor>
    <text evidence="19 22">Binds 1 heme b (iron(II)-protoporphyrin IX) group per subunit.</text>
</comment>
<organism evidence="24 25">
    <name type="scientific">Corchorus olitorius</name>
    <dbReference type="NCBI Taxonomy" id="93759"/>
    <lineage>
        <taxon>Eukaryota</taxon>
        <taxon>Viridiplantae</taxon>
        <taxon>Streptophyta</taxon>
        <taxon>Embryophyta</taxon>
        <taxon>Tracheophyta</taxon>
        <taxon>Spermatophyta</taxon>
        <taxon>Magnoliopsida</taxon>
        <taxon>eudicotyledons</taxon>
        <taxon>Gunneridae</taxon>
        <taxon>Pentapetalae</taxon>
        <taxon>rosids</taxon>
        <taxon>malvids</taxon>
        <taxon>Malvales</taxon>
        <taxon>Malvaceae</taxon>
        <taxon>Grewioideae</taxon>
        <taxon>Apeibeae</taxon>
        <taxon>Corchorus</taxon>
    </lineage>
</organism>
<evidence type="ECO:0000256" key="18">
    <source>
        <dbReference type="PIRSR" id="PIRSR600823-2"/>
    </source>
</evidence>
<feature type="disulfide bond" evidence="21">
    <location>
        <begin position="45"/>
        <end position="122"/>
    </location>
</feature>
<keyword evidence="8 22" id="KW-0349">Heme</keyword>
<keyword evidence="7 22" id="KW-0575">Peroxidase</keyword>
<feature type="binding site" evidence="19">
    <location>
        <position position="95"/>
    </location>
    <ligand>
        <name>Ca(2+)</name>
        <dbReference type="ChEBI" id="CHEBI:29108"/>
        <label>1</label>
    </ligand>
</feature>
<comment type="subcellular location">
    <subcellularLocation>
        <location evidence="3 22">Secreted</location>
    </subcellularLocation>
</comment>
<name>A0A1R3IHZ8_9ROSI</name>
<feature type="disulfide bond" evidence="21">
    <location>
        <begin position="128"/>
        <end position="329"/>
    </location>
</feature>
<dbReference type="GO" id="GO:0042744">
    <property type="term" value="P:hydrogen peroxide catabolic process"/>
    <property type="evidence" value="ECO:0007669"/>
    <property type="project" value="UniProtKB-KW"/>
</dbReference>
<dbReference type="STRING" id="93759.A0A1R3IHZ8"/>
<comment type="similarity">
    <text evidence="22">Belongs to the peroxidase family. Classical plant (class III) peroxidase subfamily.</text>
</comment>
<dbReference type="FunFam" id="1.10.420.10:FF:000001">
    <property type="entry name" value="Peroxidase"/>
    <property type="match status" value="1"/>
</dbReference>
<feature type="binding site" evidence="18">
    <location>
        <position position="170"/>
    </location>
    <ligand>
        <name>substrate</name>
    </ligand>
</feature>
<feature type="active site" description="Proton acceptor" evidence="17">
    <location>
        <position position="76"/>
    </location>
</feature>
<feature type="disulfide bond" evidence="21">
    <location>
        <begin position="78"/>
        <end position="83"/>
    </location>
</feature>
<keyword evidence="13 19" id="KW-0408">Iron</keyword>
<dbReference type="PRINTS" id="PR00461">
    <property type="entry name" value="PLPEROXIDASE"/>
</dbReference>
<keyword evidence="12 22" id="KW-0560">Oxidoreductase</keyword>
<evidence type="ECO:0000256" key="9">
    <source>
        <dbReference type="ARBA" id="ARBA00022723"/>
    </source>
</evidence>
<evidence type="ECO:0000256" key="19">
    <source>
        <dbReference type="PIRSR" id="PIRSR600823-3"/>
    </source>
</evidence>
<evidence type="ECO:0000313" key="24">
    <source>
        <dbReference type="EMBL" id="OMO82209.1"/>
    </source>
</evidence>
<keyword evidence="14 21" id="KW-1015">Disulfide bond</keyword>
<feature type="binding site" description="axial binding residue" evidence="19">
    <location>
        <position position="200"/>
    </location>
    <ligand>
        <name>heme b</name>
        <dbReference type="ChEBI" id="CHEBI:60344"/>
    </ligand>
    <ligandPart>
        <name>Fe</name>
        <dbReference type="ChEBI" id="CHEBI:18248"/>
    </ligandPart>
</feature>
<evidence type="ECO:0000256" key="3">
    <source>
        <dbReference type="ARBA" id="ARBA00004613"/>
    </source>
</evidence>
<evidence type="ECO:0000256" key="6">
    <source>
        <dbReference type="ARBA" id="ARBA00022525"/>
    </source>
</evidence>
<comment type="function">
    <text evidence="2">Removal of H(2)O(2), oxidation of toxic reductants, biosynthesis and degradation of lignin, suberization, auxin catabolism, response to environmental stresses such as wounding, pathogen attack and oxidative stress. These functions might be dependent on each isozyme/isoform in each plant tissue.</text>
</comment>
<dbReference type="PROSITE" id="PS50873">
    <property type="entry name" value="PEROXIDASE_4"/>
    <property type="match status" value="1"/>
</dbReference>
<dbReference type="GO" id="GO:0046872">
    <property type="term" value="F:metal ion binding"/>
    <property type="evidence" value="ECO:0007669"/>
    <property type="project" value="UniProtKB-UniRule"/>
</dbReference>
<dbReference type="Proteomes" id="UP000187203">
    <property type="component" value="Unassembled WGS sequence"/>
</dbReference>
<keyword evidence="10 22" id="KW-0732">Signal</keyword>
<comment type="cofactor">
    <cofactor evidence="19 22">
        <name>Ca(2+)</name>
        <dbReference type="ChEBI" id="CHEBI:29108"/>
    </cofactor>
    <text evidence="19 22">Binds 2 calcium ions per subunit.</text>
</comment>
<evidence type="ECO:0000256" key="8">
    <source>
        <dbReference type="ARBA" id="ARBA00022617"/>
    </source>
</evidence>
<dbReference type="GO" id="GO:0005576">
    <property type="term" value="C:extracellular region"/>
    <property type="evidence" value="ECO:0007669"/>
    <property type="project" value="UniProtKB-SubCell"/>
</dbReference>
<dbReference type="PROSITE" id="PS00436">
    <property type="entry name" value="PEROXIDASE_2"/>
    <property type="match status" value="1"/>
</dbReference>
<feature type="binding site" evidence="19">
    <location>
        <position position="261"/>
    </location>
    <ligand>
        <name>Ca(2+)</name>
        <dbReference type="ChEBI" id="CHEBI:29108"/>
        <label>2</label>
    </ligand>
</feature>
<dbReference type="Gene3D" id="1.10.520.10">
    <property type="match status" value="1"/>
</dbReference>
<dbReference type="PRINTS" id="PR00458">
    <property type="entry name" value="PEROXIDASE"/>
</dbReference>
<proteinExistence type="inferred from homology"/>
<dbReference type="PANTHER" id="PTHR31517">
    <property type="match status" value="1"/>
</dbReference>
<dbReference type="EC" id="1.11.1.7" evidence="5 22"/>
<accession>A0A1R3IHZ8</accession>
<sequence length="337" mass="36144">MSSSGSKLFTLAMLCFIIFLCPLFSTQVSAAVASPLKVGFYKESCPSAEKIVRKSVEKAMSRDPTIAAGIIRMYFHDCFVKGCEASVLLDSPTAEKTSRANNGSLRGLEVIGEAKAQIEAQCPATVSCADIIAFAARDSAYTAGGIYYAVPAGRRDGLNSSADDVFPNLPGPDHNVTILAEKFANKGMSIDEMVTLSGAHAIGVSHCPTFAKRLYNFNTTHAQDPSLNPDYAELLKIRCPPKAMPTTTVPLSILAPKNRLDNKYYAGVRNGLGLFTSDQTLMDTSLTSKMVADNEKDGASWARKFAKAMVHLGSLDVLTGEQGEIRTICSKVNGHNN</sequence>
<keyword evidence="9 19" id="KW-0479">Metal-binding</keyword>
<dbReference type="PROSITE" id="PS00435">
    <property type="entry name" value="PEROXIDASE_1"/>
    <property type="match status" value="1"/>
</dbReference>